<dbReference type="AlphaFoldDB" id="A0A2S0P9K3"/>
<feature type="domain" description="EamA" evidence="7">
    <location>
        <begin position="158"/>
        <end position="295"/>
    </location>
</feature>
<feature type="transmembrane region" description="Helical" evidence="6">
    <location>
        <begin position="254"/>
        <end position="272"/>
    </location>
</feature>
<dbReference type="KEGG" id="maer:DAI18_08115"/>
<dbReference type="STRING" id="1122240.GCA_000620105_02168"/>
<dbReference type="PANTHER" id="PTHR32322:SF2">
    <property type="entry name" value="EAMA DOMAIN-CONTAINING PROTEIN"/>
    <property type="match status" value="1"/>
</dbReference>
<dbReference type="InterPro" id="IPR050638">
    <property type="entry name" value="AA-Vitamin_Transporters"/>
</dbReference>
<dbReference type="OrthoDB" id="5186724at2"/>
<dbReference type="Proteomes" id="UP000244173">
    <property type="component" value="Chromosome"/>
</dbReference>
<accession>A0A2S0P9K3</accession>
<dbReference type="InterPro" id="IPR037185">
    <property type="entry name" value="EmrE-like"/>
</dbReference>
<keyword evidence="3 6" id="KW-0812">Transmembrane</keyword>
<evidence type="ECO:0000256" key="4">
    <source>
        <dbReference type="ARBA" id="ARBA00022989"/>
    </source>
</evidence>
<keyword evidence="4 6" id="KW-1133">Transmembrane helix</keyword>
<gene>
    <name evidence="8" type="ORF">DAI18_08115</name>
</gene>
<evidence type="ECO:0000313" key="8">
    <source>
        <dbReference type="EMBL" id="AVY94012.1"/>
    </source>
</evidence>
<dbReference type="Gene3D" id="1.10.3730.20">
    <property type="match status" value="2"/>
</dbReference>
<protein>
    <submittedName>
        <fullName evidence="8">EamA family transporter</fullName>
    </submittedName>
</protein>
<feature type="transmembrane region" description="Helical" evidence="6">
    <location>
        <begin position="157"/>
        <end position="177"/>
    </location>
</feature>
<proteinExistence type="inferred from homology"/>
<dbReference type="Pfam" id="PF00892">
    <property type="entry name" value="EamA"/>
    <property type="match status" value="2"/>
</dbReference>
<evidence type="ECO:0000256" key="6">
    <source>
        <dbReference type="SAM" id="Phobius"/>
    </source>
</evidence>
<dbReference type="RefSeq" id="WP_028499236.1">
    <property type="nucleotide sequence ID" value="NZ_CP028519.1"/>
</dbReference>
<dbReference type="GO" id="GO:0016020">
    <property type="term" value="C:membrane"/>
    <property type="evidence" value="ECO:0007669"/>
    <property type="project" value="UniProtKB-SubCell"/>
</dbReference>
<feature type="transmembrane region" description="Helical" evidence="6">
    <location>
        <begin position="278"/>
        <end position="299"/>
    </location>
</feature>
<evidence type="ECO:0000256" key="2">
    <source>
        <dbReference type="ARBA" id="ARBA00007362"/>
    </source>
</evidence>
<feature type="transmembrane region" description="Helical" evidence="6">
    <location>
        <begin position="131"/>
        <end position="151"/>
    </location>
</feature>
<organism evidence="8 9">
    <name type="scientific">Microvirgula aerodenitrificans</name>
    <dbReference type="NCBI Taxonomy" id="57480"/>
    <lineage>
        <taxon>Bacteria</taxon>
        <taxon>Pseudomonadati</taxon>
        <taxon>Pseudomonadota</taxon>
        <taxon>Betaproteobacteria</taxon>
        <taxon>Neisseriales</taxon>
        <taxon>Aquaspirillaceae</taxon>
        <taxon>Microvirgula</taxon>
    </lineage>
</organism>
<keyword evidence="9" id="KW-1185">Reference proteome</keyword>
<feature type="domain" description="EamA" evidence="7">
    <location>
        <begin position="10"/>
        <end position="142"/>
    </location>
</feature>
<evidence type="ECO:0000313" key="9">
    <source>
        <dbReference type="Proteomes" id="UP000244173"/>
    </source>
</evidence>
<feature type="transmembrane region" description="Helical" evidence="6">
    <location>
        <begin position="223"/>
        <end position="242"/>
    </location>
</feature>
<reference evidence="8 9" key="1">
    <citation type="submission" date="2018-04" db="EMBL/GenBank/DDBJ databases">
        <title>Denitrifier Microvirgula.</title>
        <authorList>
            <person name="Anderson E."/>
            <person name="Jang J."/>
            <person name="Ishii S."/>
        </authorList>
    </citation>
    <scope>NUCLEOTIDE SEQUENCE [LARGE SCALE GENOMIC DNA]</scope>
    <source>
        <strain evidence="8 9">BE2.4</strain>
    </source>
</reference>
<dbReference type="InterPro" id="IPR000620">
    <property type="entry name" value="EamA_dom"/>
</dbReference>
<keyword evidence="5 6" id="KW-0472">Membrane</keyword>
<dbReference type="SUPFAM" id="SSF103481">
    <property type="entry name" value="Multidrug resistance efflux transporter EmrE"/>
    <property type="match status" value="2"/>
</dbReference>
<sequence>MKPAADAITCLKLCLVSMIWGGTFVAGRFLSDEMPPLLSASLRFVMASLALLGFLLLSRIPLVRLNTRQFLQLLLLGFFGIFLYNLCFFYGLREIGASRAALIVALNPAVMALVARVFLRDTLSIGQLSGIALCLAGAGMVILGHAAPALAGNAGSGWGDALILGCVASWVIYSVCARELSATIGPLQTVTLSILLGTAMLCAATLALGQMQLASLARVSGPGWLSLLYLGVVGSALAYIWYYDGIARIGVTRAGSFIALNPLTAVLSGALLLGETLTWRSCTGGGLIIAGILLCNAGARLRLAWRARLQASPGSR</sequence>
<evidence type="ECO:0000259" key="7">
    <source>
        <dbReference type="Pfam" id="PF00892"/>
    </source>
</evidence>
<dbReference type="PANTHER" id="PTHR32322">
    <property type="entry name" value="INNER MEMBRANE TRANSPORTER"/>
    <property type="match status" value="1"/>
</dbReference>
<evidence type="ECO:0000256" key="3">
    <source>
        <dbReference type="ARBA" id="ARBA00022692"/>
    </source>
</evidence>
<evidence type="ECO:0000256" key="1">
    <source>
        <dbReference type="ARBA" id="ARBA00004141"/>
    </source>
</evidence>
<evidence type="ECO:0000256" key="5">
    <source>
        <dbReference type="ARBA" id="ARBA00023136"/>
    </source>
</evidence>
<comment type="subcellular location">
    <subcellularLocation>
        <location evidence="1">Membrane</location>
        <topology evidence="1">Multi-pass membrane protein</topology>
    </subcellularLocation>
</comment>
<feature type="transmembrane region" description="Helical" evidence="6">
    <location>
        <begin position="189"/>
        <end position="211"/>
    </location>
</feature>
<comment type="similarity">
    <text evidence="2">Belongs to the EamA transporter family.</text>
</comment>
<name>A0A2S0P9K3_9NEIS</name>
<feature type="transmembrane region" description="Helical" evidence="6">
    <location>
        <begin position="37"/>
        <end position="58"/>
    </location>
</feature>
<feature type="transmembrane region" description="Helical" evidence="6">
    <location>
        <begin position="12"/>
        <end position="31"/>
    </location>
</feature>
<dbReference type="EMBL" id="CP028519">
    <property type="protein sequence ID" value="AVY94012.1"/>
    <property type="molecule type" value="Genomic_DNA"/>
</dbReference>
<feature type="transmembrane region" description="Helical" evidence="6">
    <location>
        <begin position="70"/>
        <end position="92"/>
    </location>
</feature>
<feature type="transmembrane region" description="Helical" evidence="6">
    <location>
        <begin position="98"/>
        <end position="119"/>
    </location>
</feature>